<organism evidence="2 3">
    <name type="scientific">Rhodococcus spongiicola</name>
    <dbReference type="NCBI Taxonomy" id="2487352"/>
    <lineage>
        <taxon>Bacteria</taxon>
        <taxon>Bacillati</taxon>
        <taxon>Actinomycetota</taxon>
        <taxon>Actinomycetes</taxon>
        <taxon>Mycobacteriales</taxon>
        <taxon>Nocardiaceae</taxon>
        <taxon>Rhodococcus</taxon>
    </lineage>
</organism>
<keyword evidence="3" id="KW-1185">Reference proteome</keyword>
<dbReference type="AlphaFoldDB" id="A0A3S3B7D8"/>
<protein>
    <recommendedName>
        <fullName evidence="4">DUF732 domain-containing protein</fullName>
    </recommendedName>
</protein>
<evidence type="ECO:0008006" key="4">
    <source>
        <dbReference type="Google" id="ProtNLM"/>
    </source>
</evidence>
<accession>A0A3S3B7D8</accession>
<evidence type="ECO:0000313" key="3">
    <source>
        <dbReference type="Proteomes" id="UP000284333"/>
    </source>
</evidence>
<dbReference type="PROSITE" id="PS51257">
    <property type="entry name" value="PROKAR_LIPOPROTEIN"/>
    <property type="match status" value="1"/>
</dbReference>
<gene>
    <name evidence="2" type="ORF">EF834_07835</name>
</gene>
<evidence type="ECO:0000256" key="1">
    <source>
        <dbReference type="SAM" id="SignalP"/>
    </source>
</evidence>
<dbReference type="EMBL" id="RKLN01000002">
    <property type="protein sequence ID" value="RVW04884.1"/>
    <property type="molecule type" value="Genomic_DNA"/>
</dbReference>
<feature type="signal peptide" evidence="1">
    <location>
        <begin position="1"/>
        <end position="21"/>
    </location>
</feature>
<name>A0A3S3B7D8_9NOCA</name>
<evidence type="ECO:0000313" key="2">
    <source>
        <dbReference type="EMBL" id="RVW04884.1"/>
    </source>
</evidence>
<sequence length="226" mass="24188">MRMVKRVVVLVAAGVLATACGSPSTEDSATVAASSLTSPTSTTAAPTTTVSPEEALYSEYYSALRAAGIDFRPGSGYSGTMATDQSICDWLRSGELEAYELATREGVYFQDNNGRRIATMVPILCPDQQPIVDQAIAGDVRETTFRGGKRLIGNGLERTPWGNFYLSPGTYQTEKPVSDCYWERSDANGNIIDNNFVTLAPSVTVTIAPTDSGFTADGCGIWKLVE</sequence>
<feature type="chain" id="PRO_5039005729" description="DUF732 domain-containing protein" evidence="1">
    <location>
        <begin position="22"/>
        <end position="226"/>
    </location>
</feature>
<comment type="caution">
    <text evidence="2">The sequence shown here is derived from an EMBL/GenBank/DDBJ whole genome shotgun (WGS) entry which is preliminary data.</text>
</comment>
<dbReference type="Proteomes" id="UP000284333">
    <property type="component" value="Unassembled WGS sequence"/>
</dbReference>
<keyword evidence="1" id="KW-0732">Signal</keyword>
<proteinExistence type="predicted"/>
<reference evidence="2 3" key="1">
    <citation type="submission" date="2018-11" db="EMBL/GenBank/DDBJ databases">
        <title>Rhodococcus spongicola sp. nov. and Rhodococcus xishaensis sp. nov. from marine sponges.</title>
        <authorList>
            <person name="Li L."/>
            <person name="Lin H.W."/>
        </authorList>
    </citation>
    <scope>NUCLEOTIDE SEQUENCE [LARGE SCALE GENOMIC DNA]</scope>
    <source>
        <strain evidence="2 3">LHW50502</strain>
    </source>
</reference>